<dbReference type="SUPFAM" id="SSF54495">
    <property type="entry name" value="UBC-like"/>
    <property type="match status" value="1"/>
</dbReference>
<dbReference type="Pfam" id="PF05773">
    <property type="entry name" value="RWD"/>
    <property type="match status" value="1"/>
</dbReference>
<dbReference type="InterPro" id="IPR040213">
    <property type="entry name" value="GIR2-like"/>
</dbReference>
<dbReference type="InterPro" id="IPR016135">
    <property type="entry name" value="UBQ-conjugating_enzyme/RWD"/>
</dbReference>
<gene>
    <name evidence="2" type="ORF">PHPALM_1943</name>
</gene>
<organism evidence="2 3">
    <name type="scientific">Phytophthora palmivora</name>
    <dbReference type="NCBI Taxonomy" id="4796"/>
    <lineage>
        <taxon>Eukaryota</taxon>
        <taxon>Sar</taxon>
        <taxon>Stramenopiles</taxon>
        <taxon>Oomycota</taxon>
        <taxon>Peronosporomycetes</taxon>
        <taxon>Peronosporales</taxon>
        <taxon>Peronosporaceae</taxon>
        <taxon>Phytophthora</taxon>
    </lineage>
</organism>
<protein>
    <recommendedName>
        <fullName evidence="1">RWD domain-containing protein</fullName>
    </recommendedName>
</protein>
<evidence type="ECO:0000313" key="3">
    <source>
        <dbReference type="Proteomes" id="UP000237271"/>
    </source>
</evidence>
<dbReference type="Proteomes" id="UP000237271">
    <property type="component" value="Unassembled WGS sequence"/>
</dbReference>
<dbReference type="PANTHER" id="PTHR12292">
    <property type="entry name" value="RWD DOMAIN-CONTAINING PROTEIN"/>
    <property type="match status" value="1"/>
</dbReference>
<sequence>MTDYKEEQAMEVEALEAIYMDDFSKLTEDPLTYQVHVVPNQDGENNFVALILKASI</sequence>
<feature type="domain" description="RWD" evidence="1">
    <location>
        <begin position="10"/>
        <end position="56"/>
    </location>
</feature>
<dbReference type="InterPro" id="IPR006575">
    <property type="entry name" value="RWD_dom"/>
</dbReference>
<reference evidence="2 3" key="1">
    <citation type="journal article" date="2017" name="Genome Biol. Evol.">
        <title>Phytophthora megakarya and P. palmivora, closely related causal agents of cacao black pod rot, underwent increases in genome sizes and gene numbers by different mechanisms.</title>
        <authorList>
            <person name="Ali S.S."/>
            <person name="Shao J."/>
            <person name="Lary D.J."/>
            <person name="Kronmiller B."/>
            <person name="Shen D."/>
            <person name="Strem M.D."/>
            <person name="Amoako-Attah I."/>
            <person name="Akrofi A.Y."/>
            <person name="Begoude B.A."/>
            <person name="Ten Hoopen G.M."/>
            <person name="Coulibaly K."/>
            <person name="Kebe B.I."/>
            <person name="Melnick R.L."/>
            <person name="Guiltinan M.J."/>
            <person name="Tyler B.M."/>
            <person name="Meinhardt L.W."/>
            <person name="Bailey B.A."/>
        </authorList>
    </citation>
    <scope>NUCLEOTIDE SEQUENCE [LARGE SCALE GENOMIC DNA]</scope>
    <source>
        <strain evidence="3">sbr112.9</strain>
    </source>
</reference>
<dbReference type="Gene3D" id="3.10.110.10">
    <property type="entry name" value="Ubiquitin Conjugating Enzyme"/>
    <property type="match status" value="1"/>
</dbReference>
<keyword evidence="3" id="KW-1185">Reference proteome</keyword>
<evidence type="ECO:0000313" key="2">
    <source>
        <dbReference type="EMBL" id="POM80248.1"/>
    </source>
</evidence>
<dbReference type="PROSITE" id="PS50908">
    <property type="entry name" value="RWD"/>
    <property type="match status" value="1"/>
</dbReference>
<accession>A0A2P4YR13</accession>
<dbReference type="EMBL" id="NCKW01000600">
    <property type="protein sequence ID" value="POM80248.1"/>
    <property type="molecule type" value="Genomic_DNA"/>
</dbReference>
<dbReference type="OrthoDB" id="277175at2759"/>
<evidence type="ECO:0000259" key="1">
    <source>
        <dbReference type="PROSITE" id="PS50908"/>
    </source>
</evidence>
<comment type="caution">
    <text evidence="2">The sequence shown here is derived from an EMBL/GenBank/DDBJ whole genome shotgun (WGS) entry which is preliminary data.</text>
</comment>
<feature type="non-terminal residue" evidence="2">
    <location>
        <position position="56"/>
    </location>
</feature>
<dbReference type="AlphaFoldDB" id="A0A2P4YR13"/>
<name>A0A2P4YR13_9STRA</name>
<proteinExistence type="predicted"/>